<accession>A0A1M6CNW5</accession>
<dbReference type="AlphaFoldDB" id="A0A1M6CNW5"/>
<dbReference type="RefSeq" id="WP_143157935.1">
    <property type="nucleotide sequence ID" value="NZ_FQYR01000002.1"/>
</dbReference>
<organism evidence="1 2">
    <name type="scientific">Rubritalea squalenifaciens DSM 18772</name>
    <dbReference type="NCBI Taxonomy" id="1123071"/>
    <lineage>
        <taxon>Bacteria</taxon>
        <taxon>Pseudomonadati</taxon>
        <taxon>Verrucomicrobiota</taxon>
        <taxon>Verrucomicrobiia</taxon>
        <taxon>Verrucomicrobiales</taxon>
        <taxon>Rubritaleaceae</taxon>
        <taxon>Rubritalea</taxon>
    </lineage>
</organism>
<evidence type="ECO:0000313" key="1">
    <source>
        <dbReference type="EMBL" id="SHI62745.1"/>
    </source>
</evidence>
<name>A0A1M6CNW5_9BACT</name>
<gene>
    <name evidence="1" type="ORF">SAMN02745181_0530</name>
</gene>
<sequence>MSSKSLKKLKRNAKEGDVFISIYEHDSVPRIHIIFEPGTTLILPMDNWVQVLSILQFLASEEKKGNNCVWSKEFAGEYNDLFITYMDLGEEEVVHLKIELCLGDFHTYLFFKGEHIAQLESVAQQLATWLEKKLKKAGIATDYINEADGSPCGE</sequence>
<protein>
    <submittedName>
        <fullName evidence="1">Uncharacterized protein</fullName>
    </submittedName>
</protein>
<keyword evidence="2" id="KW-1185">Reference proteome</keyword>
<evidence type="ECO:0000313" key="2">
    <source>
        <dbReference type="Proteomes" id="UP000184510"/>
    </source>
</evidence>
<proteinExistence type="predicted"/>
<dbReference type="InParanoid" id="A0A1M6CNW5"/>
<dbReference type="Proteomes" id="UP000184510">
    <property type="component" value="Unassembled WGS sequence"/>
</dbReference>
<dbReference type="EMBL" id="FQYR01000002">
    <property type="protein sequence ID" value="SHI62745.1"/>
    <property type="molecule type" value="Genomic_DNA"/>
</dbReference>
<reference evidence="1 2" key="1">
    <citation type="submission" date="2016-11" db="EMBL/GenBank/DDBJ databases">
        <authorList>
            <person name="Jaros S."/>
            <person name="Januszkiewicz K."/>
            <person name="Wedrychowicz H."/>
        </authorList>
    </citation>
    <scope>NUCLEOTIDE SEQUENCE [LARGE SCALE GENOMIC DNA]</scope>
    <source>
        <strain evidence="1 2">DSM 18772</strain>
    </source>
</reference>